<feature type="compositionally biased region" description="Polar residues" evidence="1">
    <location>
        <begin position="334"/>
        <end position="349"/>
    </location>
</feature>
<protein>
    <submittedName>
        <fullName evidence="2">Uncharacterized protein</fullName>
    </submittedName>
</protein>
<sequence>MERNFHKAPCGALHAISRDPIGSHPIGAIESNLSIISERSSIPPALSPLAITTTRTATQVTNTQPISVHSSVEIPLKSGDQSPLPPCRGVPPPRISPIISSGSRDIRGRRYNTNILSPISGNAPPMLPVPVYNLPITPAQSVTTGSSCSSSGILQGAGGGRRIFKRIGMNCVYDIYGDDSISTEIENPVISEETNGLNNAIINSGLVGSVDNNSNYNSTNSNGYTAFVRPWLRQQSLPSCSFPNNGSKESMGLQETPLHDSSMVKNKRSSGKTHNLNFSGKHRRRHNCPYHKVINEGDVHVTEMSHKDSSHYIRSYSLTALEFSLAKNITSNENSFSGSQNHPSEGKYQSSHHDSTFSINGENLIIPPTPKSSATLSRTLSNLRAKSRSGVSEKSKAHRLLSPRNTRARTSEKNMGSESKDKKRQNRGIIQEMWCDAESCSSRSSSVSSTRSSSSDDGSCCSCCSCRLEITEGNAFDADNQSKHGYLTSSDKPRVVAYNNFFDAEDIPAVSVCSFRKSSTLEKNTDFGQKYSLHDTV</sequence>
<feature type="compositionally biased region" description="Pro residues" evidence="1">
    <location>
        <begin position="83"/>
        <end position="95"/>
    </location>
</feature>
<organism evidence="2 3">
    <name type="scientific">Trypanosoma theileri</name>
    <dbReference type="NCBI Taxonomy" id="67003"/>
    <lineage>
        <taxon>Eukaryota</taxon>
        <taxon>Discoba</taxon>
        <taxon>Euglenozoa</taxon>
        <taxon>Kinetoplastea</taxon>
        <taxon>Metakinetoplastina</taxon>
        <taxon>Trypanosomatida</taxon>
        <taxon>Trypanosomatidae</taxon>
        <taxon>Trypanosoma</taxon>
    </lineage>
</organism>
<name>A0A1X0P8S1_9TRYP</name>
<keyword evidence="3" id="KW-1185">Reference proteome</keyword>
<dbReference type="RefSeq" id="XP_028887334.1">
    <property type="nucleotide sequence ID" value="XM_029020826.1"/>
</dbReference>
<feature type="region of interest" description="Disordered" evidence="1">
    <location>
        <begin position="261"/>
        <end position="283"/>
    </location>
</feature>
<dbReference type="VEuPathDB" id="TriTrypDB:TM35_000011450"/>
<dbReference type="EMBL" id="NBCO01000001">
    <property type="protein sequence ID" value="ORC93268.1"/>
    <property type="molecule type" value="Genomic_DNA"/>
</dbReference>
<dbReference type="AlphaFoldDB" id="A0A1X0P8S1"/>
<evidence type="ECO:0000313" key="2">
    <source>
        <dbReference type="EMBL" id="ORC93268.1"/>
    </source>
</evidence>
<dbReference type="Proteomes" id="UP000192257">
    <property type="component" value="Unassembled WGS sequence"/>
</dbReference>
<dbReference type="OrthoDB" id="247091at2759"/>
<dbReference type="GeneID" id="39980606"/>
<feature type="region of interest" description="Disordered" evidence="1">
    <location>
        <begin position="78"/>
        <end position="102"/>
    </location>
</feature>
<gene>
    <name evidence="2" type="ORF">TM35_000011450</name>
</gene>
<feature type="region of interest" description="Disordered" evidence="1">
    <location>
        <begin position="334"/>
        <end position="427"/>
    </location>
</feature>
<evidence type="ECO:0000313" key="3">
    <source>
        <dbReference type="Proteomes" id="UP000192257"/>
    </source>
</evidence>
<accession>A0A1X0P8S1</accession>
<reference evidence="2 3" key="1">
    <citation type="submission" date="2017-03" db="EMBL/GenBank/DDBJ databases">
        <title>An alternative strategy for trypanosome survival in the mammalian bloodstream revealed through genome and transcriptome analysis of the ubiquitous bovine parasite Trypanosoma (Megatrypanum) theileri.</title>
        <authorList>
            <person name="Kelly S."/>
            <person name="Ivens A."/>
            <person name="Mott A."/>
            <person name="O'Neill E."/>
            <person name="Emms D."/>
            <person name="Macleod O."/>
            <person name="Voorheis P."/>
            <person name="Matthews J."/>
            <person name="Matthews K."/>
            <person name="Carrington M."/>
        </authorList>
    </citation>
    <scope>NUCLEOTIDE SEQUENCE [LARGE SCALE GENOMIC DNA]</scope>
    <source>
        <strain evidence="2">Edinburgh</strain>
    </source>
</reference>
<proteinExistence type="predicted"/>
<evidence type="ECO:0000256" key="1">
    <source>
        <dbReference type="SAM" id="MobiDB-lite"/>
    </source>
</evidence>
<comment type="caution">
    <text evidence="2">The sequence shown here is derived from an EMBL/GenBank/DDBJ whole genome shotgun (WGS) entry which is preliminary data.</text>
</comment>
<feature type="compositionally biased region" description="Polar residues" evidence="1">
    <location>
        <begin position="371"/>
        <end position="392"/>
    </location>
</feature>